<evidence type="ECO:0000313" key="5">
    <source>
        <dbReference type="WBParaSite" id="PSAMB.scaffold4689size13849.g24921.t1"/>
    </source>
</evidence>
<dbReference type="InterPro" id="IPR029063">
    <property type="entry name" value="SAM-dependent_MTases_sf"/>
</dbReference>
<evidence type="ECO:0000313" key="4">
    <source>
        <dbReference type="Proteomes" id="UP000887566"/>
    </source>
</evidence>
<dbReference type="Gene3D" id="3.40.50.150">
    <property type="entry name" value="Vaccinia Virus protein VP39"/>
    <property type="match status" value="1"/>
</dbReference>
<evidence type="ECO:0000256" key="1">
    <source>
        <dbReference type="ARBA" id="ARBA00022679"/>
    </source>
</evidence>
<dbReference type="CDD" id="cd02440">
    <property type="entry name" value="AdoMet_MTases"/>
    <property type="match status" value="1"/>
</dbReference>
<dbReference type="GO" id="GO:0005783">
    <property type="term" value="C:endoplasmic reticulum"/>
    <property type="evidence" value="ECO:0007669"/>
    <property type="project" value="TreeGrafter"/>
</dbReference>
<dbReference type="InterPro" id="IPR013216">
    <property type="entry name" value="Methyltransf_11"/>
</dbReference>
<name>A0A914WS28_9BILA</name>
<dbReference type="PANTHER" id="PTHR44068:SF1">
    <property type="entry name" value="HYPOTHETICAL LOC100005854"/>
    <property type="match status" value="1"/>
</dbReference>
<evidence type="ECO:0000259" key="3">
    <source>
        <dbReference type="Pfam" id="PF08241"/>
    </source>
</evidence>
<dbReference type="SUPFAM" id="SSF53335">
    <property type="entry name" value="S-adenosyl-L-methionine-dependent methyltransferases"/>
    <property type="match status" value="1"/>
</dbReference>
<dbReference type="InterPro" id="IPR050447">
    <property type="entry name" value="Erg6_SMT_methyltransf"/>
</dbReference>
<dbReference type="PANTHER" id="PTHR44068">
    <property type="entry name" value="ZGC:194242"/>
    <property type="match status" value="1"/>
</dbReference>
<dbReference type="Proteomes" id="UP000887566">
    <property type="component" value="Unplaced"/>
</dbReference>
<accession>A0A914WS28</accession>
<feature type="domain" description="Methyltransferase type 11" evidence="3">
    <location>
        <begin position="65"/>
        <end position="151"/>
    </location>
</feature>
<dbReference type="AlphaFoldDB" id="A0A914WS28"/>
<sequence>MLAEKFSIVFMNFGFLPLNDEDKEKLQIVEKSSVFSSEVRAHVYLYEKCLSMCPLYPAMDGLKLLEVGCGQGGGIKWFSSAYPNLKKVQGIDRVVANSMDGKIVPGDATDIPLPDASFDLIVNVESSHLYNDKQKFFDESARVLLKGGHLCWVDVRFKDLVDETLEQARSAGLKRVAFADITAEALAGVAETSRRYDALLEKAPWFVRLFRNSIRTTYCAPGTATYENYATRRKVYVAACWQKV</sequence>
<dbReference type="GO" id="GO:0003838">
    <property type="term" value="F:sterol 24-C-methyltransferase activity"/>
    <property type="evidence" value="ECO:0007669"/>
    <property type="project" value="TreeGrafter"/>
</dbReference>
<reference evidence="5" key="1">
    <citation type="submission" date="2022-11" db="UniProtKB">
        <authorList>
            <consortium name="WormBaseParasite"/>
        </authorList>
    </citation>
    <scope>IDENTIFICATION</scope>
</reference>
<protein>
    <submittedName>
        <fullName evidence="5">Methyltransferase type 11 domain-containing protein</fullName>
    </submittedName>
</protein>
<organism evidence="4 5">
    <name type="scientific">Plectus sambesii</name>
    <dbReference type="NCBI Taxonomy" id="2011161"/>
    <lineage>
        <taxon>Eukaryota</taxon>
        <taxon>Metazoa</taxon>
        <taxon>Ecdysozoa</taxon>
        <taxon>Nematoda</taxon>
        <taxon>Chromadorea</taxon>
        <taxon>Plectida</taxon>
        <taxon>Plectina</taxon>
        <taxon>Plectoidea</taxon>
        <taxon>Plectidae</taxon>
        <taxon>Plectus</taxon>
    </lineage>
</organism>
<keyword evidence="1" id="KW-0808">Transferase</keyword>
<keyword evidence="4" id="KW-1185">Reference proteome</keyword>
<evidence type="ECO:0000256" key="2">
    <source>
        <dbReference type="ARBA" id="ARBA00038188"/>
    </source>
</evidence>
<proteinExistence type="inferred from homology"/>
<comment type="similarity">
    <text evidence="2">Belongs to the class I-like SAM-binding methyltransferase superfamily. Erg6/SMT family.</text>
</comment>
<dbReference type="Pfam" id="PF08241">
    <property type="entry name" value="Methyltransf_11"/>
    <property type="match status" value="1"/>
</dbReference>
<dbReference type="GO" id="GO:0016126">
    <property type="term" value="P:sterol biosynthetic process"/>
    <property type="evidence" value="ECO:0007669"/>
    <property type="project" value="TreeGrafter"/>
</dbReference>
<dbReference type="WBParaSite" id="PSAMB.scaffold4689size13849.g24921.t1">
    <property type="protein sequence ID" value="PSAMB.scaffold4689size13849.g24921.t1"/>
    <property type="gene ID" value="PSAMB.scaffold4689size13849.g24921"/>
</dbReference>